<dbReference type="SUPFAM" id="SSF46689">
    <property type="entry name" value="Homeodomain-like"/>
    <property type="match status" value="1"/>
</dbReference>
<comment type="subcellular location">
    <subcellularLocation>
        <location evidence="1">Nucleus</location>
    </subcellularLocation>
</comment>
<name>A0A6A4NV02_LUPAL</name>
<protein>
    <submittedName>
        <fullName evidence="4">Putative transcription factor MYB-HB-like family</fullName>
    </submittedName>
</protein>
<keyword evidence="2" id="KW-0539">Nucleus</keyword>
<dbReference type="OrthoDB" id="2143914at2759"/>
<organism evidence="4 5">
    <name type="scientific">Lupinus albus</name>
    <name type="common">White lupine</name>
    <name type="synonym">Lupinus termis</name>
    <dbReference type="NCBI Taxonomy" id="3870"/>
    <lineage>
        <taxon>Eukaryota</taxon>
        <taxon>Viridiplantae</taxon>
        <taxon>Streptophyta</taxon>
        <taxon>Embryophyta</taxon>
        <taxon>Tracheophyta</taxon>
        <taxon>Spermatophyta</taxon>
        <taxon>Magnoliopsida</taxon>
        <taxon>eudicotyledons</taxon>
        <taxon>Gunneridae</taxon>
        <taxon>Pentapetalae</taxon>
        <taxon>rosids</taxon>
        <taxon>fabids</taxon>
        <taxon>Fabales</taxon>
        <taxon>Fabaceae</taxon>
        <taxon>Papilionoideae</taxon>
        <taxon>50 kb inversion clade</taxon>
        <taxon>genistoids sensu lato</taxon>
        <taxon>core genistoids</taxon>
        <taxon>Genisteae</taxon>
        <taxon>Lupinus</taxon>
    </lineage>
</organism>
<evidence type="ECO:0000256" key="1">
    <source>
        <dbReference type="ARBA" id="ARBA00004123"/>
    </source>
</evidence>
<evidence type="ECO:0000256" key="2">
    <source>
        <dbReference type="ARBA" id="ARBA00023242"/>
    </source>
</evidence>
<dbReference type="PROSITE" id="PS51294">
    <property type="entry name" value="HTH_MYB"/>
    <property type="match status" value="1"/>
</dbReference>
<dbReference type="AlphaFoldDB" id="A0A6A4NV02"/>
<dbReference type="Proteomes" id="UP000447434">
    <property type="component" value="Chromosome 21"/>
</dbReference>
<keyword evidence="5" id="KW-1185">Reference proteome</keyword>
<dbReference type="InterPro" id="IPR017930">
    <property type="entry name" value="Myb_dom"/>
</dbReference>
<evidence type="ECO:0000259" key="3">
    <source>
        <dbReference type="PROSITE" id="PS51294"/>
    </source>
</evidence>
<gene>
    <name evidence="4" type="ORF">Lalb_Chr21g0318641</name>
</gene>
<dbReference type="InterPro" id="IPR001005">
    <property type="entry name" value="SANT/Myb"/>
</dbReference>
<feature type="domain" description="HTH myb-type" evidence="3">
    <location>
        <begin position="63"/>
        <end position="105"/>
    </location>
</feature>
<dbReference type="Gene3D" id="1.10.10.60">
    <property type="entry name" value="Homeodomain-like"/>
    <property type="match status" value="1"/>
</dbReference>
<evidence type="ECO:0000313" key="5">
    <source>
        <dbReference type="Proteomes" id="UP000447434"/>
    </source>
</evidence>
<comment type="caution">
    <text evidence="4">The sequence shown here is derived from an EMBL/GenBank/DDBJ whole genome shotgun (WGS) entry which is preliminary data.</text>
</comment>
<reference evidence="5" key="1">
    <citation type="journal article" date="2020" name="Nat. Commun.">
        <title>Genome sequence of the cluster root forming white lupin.</title>
        <authorList>
            <person name="Hufnagel B."/>
            <person name="Marques A."/>
            <person name="Soriano A."/>
            <person name="Marques L."/>
            <person name="Divol F."/>
            <person name="Doumas P."/>
            <person name="Sallet E."/>
            <person name="Mancinotti D."/>
            <person name="Carrere S."/>
            <person name="Marande W."/>
            <person name="Arribat S."/>
            <person name="Keller J."/>
            <person name="Huneau C."/>
            <person name="Blein T."/>
            <person name="Aime D."/>
            <person name="Laguerre M."/>
            <person name="Taylor J."/>
            <person name="Schubert V."/>
            <person name="Nelson M."/>
            <person name="Geu-Flores F."/>
            <person name="Crespi M."/>
            <person name="Gallardo-Guerrero K."/>
            <person name="Delaux P.-M."/>
            <person name="Salse J."/>
            <person name="Berges H."/>
            <person name="Guyot R."/>
            <person name="Gouzy J."/>
            <person name="Peret B."/>
        </authorList>
    </citation>
    <scope>NUCLEOTIDE SEQUENCE [LARGE SCALE GENOMIC DNA]</scope>
    <source>
        <strain evidence="5">cv. Amiga</strain>
    </source>
</reference>
<proteinExistence type="predicted"/>
<dbReference type="CDD" id="cd00167">
    <property type="entry name" value="SANT"/>
    <property type="match status" value="1"/>
</dbReference>
<sequence>MGLGQVTHTTLTTTSLNKTICDFCGHITLYIVYLLEYIYVTGNRVHKSIVVHNILLMGRSLGVTKGAWSHLEDELLRACVQQYGEGKWHLVPKRAGNGQLIILQF</sequence>
<accession>A0A6A4NV02</accession>
<evidence type="ECO:0000313" key="4">
    <source>
        <dbReference type="EMBL" id="KAE9590347.1"/>
    </source>
</evidence>
<dbReference type="EMBL" id="WOCE01000021">
    <property type="protein sequence ID" value="KAE9590347.1"/>
    <property type="molecule type" value="Genomic_DNA"/>
</dbReference>
<dbReference type="InterPro" id="IPR009057">
    <property type="entry name" value="Homeodomain-like_sf"/>
</dbReference>
<dbReference type="GO" id="GO:0005634">
    <property type="term" value="C:nucleus"/>
    <property type="evidence" value="ECO:0007669"/>
    <property type="project" value="UniProtKB-SubCell"/>
</dbReference>
<dbReference type="Pfam" id="PF00249">
    <property type="entry name" value="Myb_DNA-binding"/>
    <property type="match status" value="1"/>
</dbReference>